<gene>
    <name evidence="2" type="ORF">CC84DRAFT_166284</name>
</gene>
<evidence type="ECO:0000313" key="2">
    <source>
        <dbReference type="EMBL" id="OAG12939.1"/>
    </source>
</evidence>
<evidence type="ECO:0000313" key="3">
    <source>
        <dbReference type="Proteomes" id="UP000077069"/>
    </source>
</evidence>
<feature type="chain" id="PRO_5008058877" evidence="1">
    <location>
        <begin position="21"/>
        <end position="652"/>
    </location>
</feature>
<evidence type="ECO:0000256" key="1">
    <source>
        <dbReference type="SAM" id="SignalP"/>
    </source>
</evidence>
<dbReference type="STRING" id="1460663.A0A177D1N1"/>
<dbReference type="Proteomes" id="UP000077069">
    <property type="component" value="Unassembled WGS sequence"/>
</dbReference>
<organism evidence="2 3">
    <name type="scientific">Paraphaeosphaeria sporulosa</name>
    <dbReference type="NCBI Taxonomy" id="1460663"/>
    <lineage>
        <taxon>Eukaryota</taxon>
        <taxon>Fungi</taxon>
        <taxon>Dikarya</taxon>
        <taxon>Ascomycota</taxon>
        <taxon>Pezizomycotina</taxon>
        <taxon>Dothideomycetes</taxon>
        <taxon>Pleosporomycetidae</taxon>
        <taxon>Pleosporales</taxon>
        <taxon>Massarineae</taxon>
        <taxon>Didymosphaeriaceae</taxon>
        <taxon>Paraphaeosphaeria</taxon>
    </lineage>
</organism>
<dbReference type="InParanoid" id="A0A177D1N1"/>
<dbReference type="GeneID" id="28768931"/>
<proteinExistence type="predicted"/>
<dbReference type="EMBL" id="KV441548">
    <property type="protein sequence ID" value="OAG12939.1"/>
    <property type="molecule type" value="Genomic_DNA"/>
</dbReference>
<accession>A0A177D1N1</accession>
<keyword evidence="3" id="KW-1185">Reference proteome</keyword>
<keyword evidence="1" id="KW-0732">Signal</keyword>
<dbReference type="RefSeq" id="XP_018043304.1">
    <property type="nucleotide sequence ID" value="XM_018185445.1"/>
</dbReference>
<dbReference type="OrthoDB" id="3799720at2759"/>
<reference evidence="2 3" key="1">
    <citation type="submission" date="2016-05" db="EMBL/GenBank/DDBJ databases">
        <title>Comparative analysis of secretome profiles of manganese(II)-oxidizing ascomycete fungi.</title>
        <authorList>
            <consortium name="DOE Joint Genome Institute"/>
            <person name="Zeiner C.A."/>
            <person name="Purvine S.O."/>
            <person name="Zink E.M."/>
            <person name="Wu S."/>
            <person name="Pasa-Tolic L."/>
            <person name="Chaput D.L."/>
            <person name="Haridas S."/>
            <person name="Grigoriev I.V."/>
            <person name="Santelli C.M."/>
            <person name="Hansel C.M."/>
        </authorList>
    </citation>
    <scope>NUCLEOTIDE SEQUENCE [LARGE SCALE GENOMIC DNA]</scope>
    <source>
        <strain evidence="2 3">AP3s5-JAC2a</strain>
    </source>
</reference>
<dbReference type="AlphaFoldDB" id="A0A177D1N1"/>
<name>A0A177D1N1_9PLEO</name>
<feature type="signal peptide" evidence="1">
    <location>
        <begin position="1"/>
        <end position="20"/>
    </location>
</feature>
<sequence>MKMNLMIATAILAWCESVDAAPRPQVPGLVPLVLAAGTTSGTAASPTSADAVVPGGLAVAKPLVPGIPLPPLPIPGLPGVPPVAPGLTLPAPAPLGFPPVPLLIPNLPSPLPKLPVVDLPIPAVPKVPGPGDVPALPISLPPVDADSVDSYVKVGKIVLSNILNLLWQGAKAAKIPGLEIPAISVPAVPVKNATLPVVAAPALKKRQVAVSSSARPATATPAVGLPLVGGLTSGLTSNLPLVGGLTSGLTGGSSPLAGVTNTVSGVTGSLPVVGGLTSGLTGGSSPVSGVLNTVSGVTNSLPVVGGLTGGLTGGASDPLSAVGGVVGTVANTVGSVPVVGGAVAPVLGAVGGSTSGNPLGAVGGAVSGALGTVGQVAGSVPVVGGAVQGAVNTVGQAVNSALLGPYPLNQGVPGSDPVGGLSVSIIATLLSLLKKDPLSLFGGGLGGIGGLIKRDLPALADQLEIEKRSLSHAHKKRQLSLPSLSTGVPGVGVGALPLSGVPGVSPDISFLVGSIAKNIAVPGGKGLGSVTGNILSVLNGVVPNFLFKLPVVQDSVPTFGCLQLLSSINPTKFGSLADLTNLAALSTAANGISSGDLAFIRTLPSTADPSNLITTITTLTDNILSLPGNVANLKAAVAVLCLKNLGLAVPGL</sequence>
<protein>
    <submittedName>
        <fullName evidence="2">Uncharacterized protein</fullName>
    </submittedName>
</protein>